<dbReference type="InterPro" id="IPR012818">
    <property type="entry name" value="CbiE"/>
</dbReference>
<evidence type="ECO:0000256" key="3">
    <source>
        <dbReference type="ARBA" id="ARBA00022603"/>
    </source>
</evidence>
<dbReference type="GO" id="GO:0009236">
    <property type="term" value="P:cobalamin biosynthetic process"/>
    <property type="evidence" value="ECO:0007669"/>
    <property type="project" value="UniProtKB-UniPathway"/>
</dbReference>
<reference evidence="7" key="1">
    <citation type="submission" date="2019-11" db="EMBL/GenBank/DDBJ databases">
        <authorList>
            <person name="Feng L."/>
        </authorList>
    </citation>
    <scope>NUCLEOTIDE SEQUENCE</scope>
    <source>
        <strain evidence="7">AcaccaeLFYP115</strain>
    </source>
</reference>
<keyword evidence="4 7" id="KW-0808">Transferase</keyword>
<dbReference type="InterPro" id="IPR050714">
    <property type="entry name" value="Cobalamin_biosynth_MTase"/>
</dbReference>
<dbReference type="InterPro" id="IPR014008">
    <property type="entry name" value="Cbl_synth_MTase_CbiT"/>
</dbReference>
<keyword evidence="2" id="KW-0169">Cobalamin biosynthesis</keyword>
<dbReference type="SUPFAM" id="SSF53335">
    <property type="entry name" value="S-adenosyl-L-methionine-dependent methyltransferases"/>
    <property type="match status" value="1"/>
</dbReference>
<evidence type="ECO:0000256" key="1">
    <source>
        <dbReference type="ARBA" id="ARBA00004953"/>
    </source>
</evidence>
<sequence>MYKVFLFAGTTEGRELAEFLSRAGVEVFVFTATEYGKSLIREAEHMVLSPERLSAEEMEEQIGTENPDLVVDATHPYAELVTENIRSACIHTHTELIRLVRDEGTWDGGDITCVSSAKEAAEFLSRTEGNVLLTTGSKDLAEFTAVPEFEERIYARVLSLPDVVKSCDEMGFRGNHLICMQGPFSKELNTAMLRQYGCKWMVTKASGMEGGFPEKLEAAKEAGAKLLIIGRPKKEAGLTFKECRKMLKERFQIPYRPEITLAGVGMGSIETMTGEAVRACQKADLLIGAGRVLETAKKAAGNARKAEIYEEYKSEEILAYIKAHPFYDHIAIAVSGDPGFYSGAKKLYGLLSSEKEWNVRAVSGISSLSYFMAKLRISWEDAVMVSCHGQKRHLVRKIAENGKVFAILGTGTQIGELAKELLQYGLWEVTLHIGERLSYPGEKIRSGPPKEFLCCKTDTLSVLCVENPKPRNRFAFHSLQDDLFVRGKVPMTKEEVRSITLSKLQLLKDAVCYDIGAGTGSVSIEMAEKADEGRVYAVEKKPEAADLIRQNRRKFCMDSIHIVEGTAPEALKGLEPPTHVFIGGTSGGLTEILHAVLKKNPRVRIVMNCITLETLTEAVKAFQTLPVTKPDIVNVTVSRAKKAGSYHLMMGENPVYILSCTGTGEVRRED</sequence>
<dbReference type="GO" id="GO:0016994">
    <property type="term" value="F:precorrin-6A reductase activity"/>
    <property type="evidence" value="ECO:0007669"/>
    <property type="project" value="InterPro"/>
</dbReference>
<dbReference type="EMBL" id="CACRSQ010000003">
    <property type="protein sequence ID" value="VYT03841.1"/>
    <property type="molecule type" value="Genomic_DNA"/>
</dbReference>
<dbReference type="PANTHER" id="PTHR43182">
    <property type="entry name" value="COBALT-PRECORRIN-6B C(15)-METHYLTRANSFERASE (DECARBOXYLATING)"/>
    <property type="match status" value="1"/>
</dbReference>
<dbReference type="InterPro" id="IPR003723">
    <property type="entry name" value="Precorrin-6x_reduct"/>
</dbReference>
<feature type="domain" description="Tetrapyrrole methylase" evidence="6">
    <location>
        <begin position="259"/>
        <end position="448"/>
    </location>
</feature>
<accession>A0A6N2TIK7</accession>
<dbReference type="UniPathway" id="UPA00148"/>
<dbReference type="SUPFAM" id="SSF53790">
    <property type="entry name" value="Tetrapyrrole methylase"/>
    <property type="match status" value="1"/>
</dbReference>
<dbReference type="Gene3D" id="3.40.50.150">
    <property type="entry name" value="Vaccinia Virus protein VP39"/>
    <property type="match status" value="1"/>
</dbReference>
<dbReference type="GO" id="GO:0008276">
    <property type="term" value="F:protein methyltransferase activity"/>
    <property type="evidence" value="ECO:0007669"/>
    <property type="project" value="InterPro"/>
</dbReference>
<evidence type="ECO:0000256" key="2">
    <source>
        <dbReference type="ARBA" id="ARBA00022573"/>
    </source>
</evidence>
<organism evidence="7">
    <name type="scientific">Anaerostipes caccae</name>
    <dbReference type="NCBI Taxonomy" id="105841"/>
    <lineage>
        <taxon>Bacteria</taxon>
        <taxon>Bacillati</taxon>
        <taxon>Bacillota</taxon>
        <taxon>Clostridia</taxon>
        <taxon>Lachnospirales</taxon>
        <taxon>Lachnospiraceae</taxon>
        <taxon>Anaerostipes</taxon>
    </lineage>
</organism>
<dbReference type="InterPro" id="IPR000878">
    <property type="entry name" value="4pyrrol_Mease"/>
</dbReference>
<dbReference type="InterPro" id="IPR029063">
    <property type="entry name" value="SAM-dependent_MTases_sf"/>
</dbReference>
<dbReference type="NCBIfam" id="TIGR02469">
    <property type="entry name" value="CbiT"/>
    <property type="match status" value="1"/>
</dbReference>
<comment type="pathway">
    <text evidence="1">Cofactor biosynthesis; adenosylcobalamin biosynthesis.</text>
</comment>
<dbReference type="Pfam" id="PF00590">
    <property type="entry name" value="TP_methylase"/>
    <property type="match status" value="1"/>
</dbReference>
<evidence type="ECO:0000256" key="5">
    <source>
        <dbReference type="ARBA" id="ARBA00022691"/>
    </source>
</evidence>
<dbReference type="Gene3D" id="3.40.1010.10">
    <property type="entry name" value="Cobalt-precorrin-4 Transmethylase, Domain 1"/>
    <property type="match status" value="1"/>
</dbReference>
<dbReference type="InterPro" id="IPR014776">
    <property type="entry name" value="4pyrrole_Mease_sub2"/>
</dbReference>
<keyword evidence="3 7" id="KW-0489">Methyltransferase</keyword>
<evidence type="ECO:0000256" key="4">
    <source>
        <dbReference type="ARBA" id="ARBA00022679"/>
    </source>
</evidence>
<dbReference type="NCBIfam" id="TIGR02467">
    <property type="entry name" value="CbiE"/>
    <property type="match status" value="1"/>
</dbReference>
<dbReference type="Pfam" id="PF02571">
    <property type="entry name" value="CbiJ"/>
    <property type="match status" value="1"/>
</dbReference>
<dbReference type="EC" id="2.1.1.-" evidence="7"/>
<dbReference type="NCBIfam" id="TIGR00715">
    <property type="entry name" value="precor6x_red"/>
    <property type="match status" value="1"/>
</dbReference>
<protein>
    <submittedName>
        <fullName evidence="7">Putative cobalt-precorrin-6Y C(15)-methyltransferase [decarboxylating]</fullName>
        <ecNumber evidence="7">2.1.1.-</ecNumber>
    </submittedName>
</protein>
<dbReference type="PANTHER" id="PTHR43182:SF1">
    <property type="entry name" value="COBALT-PRECORRIN-7 C(5)-METHYLTRANSFERASE"/>
    <property type="match status" value="1"/>
</dbReference>
<dbReference type="InterPro" id="IPR014777">
    <property type="entry name" value="4pyrrole_Mease_sub1"/>
</dbReference>
<gene>
    <name evidence="7" type="primary">cbiT</name>
    <name evidence="7" type="ORF">ACLFYP115_01401</name>
</gene>
<dbReference type="RefSeq" id="WP_006567055.1">
    <property type="nucleotide sequence ID" value="NZ_BAABZP010000002.1"/>
</dbReference>
<dbReference type="GO" id="GO:0032259">
    <property type="term" value="P:methylation"/>
    <property type="evidence" value="ECO:0007669"/>
    <property type="project" value="UniProtKB-KW"/>
</dbReference>
<dbReference type="CDD" id="cd11644">
    <property type="entry name" value="Precorrin-6Y-MT"/>
    <property type="match status" value="1"/>
</dbReference>
<dbReference type="Gene3D" id="3.30.950.10">
    <property type="entry name" value="Methyltransferase, Cobalt-precorrin-4 Transmethylase, Domain 2"/>
    <property type="match status" value="1"/>
</dbReference>
<dbReference type="CDD" id="cd02440">
    <property type="entry name" value="AdoMet_MTases"/>
    <property type="match status" value="1"/>
</dbReference>
<name>A0A6N2TIK7_9FIRM</name>
<evidence type="ECO:0000313" key="7">
    <source>
        <dbReference type="EMBL" id="VYT03841.1"/>
    </source>
</evidence>
<keyword evidence="5" id="KW-0949">S-adenosyl-L-methionine</keyword>
<evidence type="ECO:0000259" key="6">
    <source>
        <dbReference type="Pfam" id="PF00590"/>
    </source>
</evidence>
<dbReference type="PROSITE" id="PS51014">
    <property type="entry name" value="COBK_CBIJ"/>
    <property type="match status" value="1"/>
</dbReference>
<dbReference type="InterPro" id="IPR035996">
    <property type="entry name" value="4pyrrol_Methylase_sf"/>
</dbReference>
<dbReference type="AlphaFoldDB" id="A0A6N2TIK7"/>
<proteinExistence type="predicted"/>